<sequence>MSFMTLSSANLPQLVVPLHTSLQDPGPKLQQAFKDSVMLARVVALTFDPCEEVFLRYFTAEEADFVKHAFRTLANVPLDVMINEETDIGGLLGAPTSPGTLQPKFANLDIALGDHPDIPAADRLYGHLSEDGLLFDAYTYLDVDEFELSDEASQVDMISLCEQLFQFPSLDEIEHPPNEPWARDAQGNPLPGFTCNGLGNTDSDWMVSPGATLLHELMHWSYLFKDIPGFSGLIRQDEAGLPQIRDFSQPNSNPPDGMGAYHARLLRDLGPYTAIQNADSYRWYALSKYWTWKCKRGFAAATSDLDVYKRGPRTSASQPEMAAAGEEASGTGQ</sequence>
<dbReference type="InterPro" id="IPR024079">
    <property type="entry name" value="MetalloPept_cat_dom_sf"/>
</dbReference>
<dbReference type="Proteomes" id="UP001161757">
    <property type="component" value="Unassembled WGS sequence"/>
</dbReference>
<feature type="region of interest" description="Disordered" evidence="1">
    <location>
        <begin position="309"/>
        <end position="333"/>
    </location>
</feature>
<evidence type="ECO:0000313" key="3">
    <source>
        <dbReference type="Proteomes" id="UP001161757"/>
    </source>
</evidence>
<gene>
    <name evidence="2" type="ORF">HRR80_006092</name>
</gene>
<dbReference type="GO" id="GO:0008237">
    <property type="term" value="F:metallopeptidase activity"/>
    <property type="evidence" value="ECO:0007669"/>
    <property type="project" value="InterPro"/>
</dbReference>
<organism evidence="2 3">
    <name type="scientific">Exophiala dermatitidis</name>
    <name type="common">Black yeast-like fungus</name>
    <name type="synonym">Wangiella dermatitidis</name>
    <dbReference type="NCBI Taxonomy" id="5970"/>
    <lineage>
        <taxon>Eukaryota</taxon>
        <taxon>Fungi</taxon>
        <taxon>Dikarya</taxon>
        <taxon>Ascomycota</taxon>
        <taxon>Pezizomycotina</taxon>
        <taxon>Eurotiomycetes</taxon>
        <taxon>Chaetothyriomycetidae</taxon>
        <taxon>Chaetothyriales</taxon>
        <taxon>Herpotrichiellaceae</taxon>
        <taxon>Exophiala</taxon>
    </lineage>
</organism>
<dbReference type="EMBL" id="JAJGCB010000012">
    <property type="protein sequence ID" value="KAJ8989956.1"/>
    <property type="molecule type" value="Genomic_DNA"/>
</dbReference>
<name>A0AAN6IWR0_EXODE</name>
<dbReference type="AlphaFoldDB" id="A0AAN6IWR0"/>
<reference evidence="2" key="1">
    <citation type="submission" date="2023-01" db="EMBL/GenBank/DDBJ databases">
        <title>Exophiala dermititidis isolated from Cystic Fibrosis Patient.</title>
        <authorList>
            <person name="Kurbessoian T."/>
            <person name="Crocker A."/>
            <person name="Murante D."/>
            <person name="Hogan D.A."/>
            <person name="Stajich J.E."/>
        </authorList>
    </citation>
    <scope>NUCLEOTIDE SEQUENCE</scope>
    <source>
        <strain evidence="2">Ex8</strain>
    </source>
</reference>
<protein>
    <submittedName>
        <fullName evidence="2">Uncharacterized protein</fullName>
    </submittedName>
</protein>
<accession>A0AAN6IWR0</accession>
<comment type="caution">
    <text evidence="2">The sequence shown here is derived from an EMBL/GenBank/DDBJ whole genome shotgun (WGS) entry which is preliminary data.</text>
</comment>
<evidence type="ECO:0000256" key="1">
    <source>
        <dbReference type="SAM" id="MobiDB-lite"/>
    </source>
</evidence>
<evidence type="ECO:0000313" key="2">
    <source>
        <dbReference type="EMBL" id="KAJ8989956.1"/>
    </source>
</evidence>
<dbReference type="Gene3D" id="3.40.390.10">
    <property type="entry name" value="Collagenase (Catalytic Domain)"/>
    <property type="match status" value="1"/>
</dbReference>
<proteinExistence type="predicted"/>